<dbReference type="AlphaFoldDB" id="A0A8H6MFQ2"/>
<protein>
    <submittedName>
        <fullName evidence="1">Uncharacterized protein</fullName>
    </submittedName>
</protein>
<name>A0A8H6MFQ2_9AGAR</name>
<dbReference type="Proteomes" id="UP000521943">
    <property type="component" value="Unassembled WGS sequence"/>
</dbReference>
<dbReference type="OrthoDB" id="2788229at2759"/>
<gene>
    <name evidence="1" type="ORF">DFP72DRAFT_1059716</name>
</gene>
<comment type="caution">
    <text evidence="1">The sequence shown here is derived from an EMBL/GenBank/DDBJ whole genome shotgun (WGS) entry which is preliminary data.</text>
</comment>
<keyword evidence="2" id="KW-1185">Reference proteome</keyword>
<reference evidence="1 2" key="1">
    <citation type="submission" date="2020-07" db="EMBL/GenBank/DDBJ databases">
        <title>Comparative genomics of pyrophilous fungi reveals a link between fire events and developmental genes.</title>
        <authorList>
            <consortium name="DOE Joint Genome Institute"/>
            <person name="Steindorff A.S."/>
            <person name="Carver A."/>
            <person name="Calhoun S."/>
            <person name="Stillman K."/>
            <person name="Liu H."/>
            <person name="Lipzen A."/>
            <person name="Pangilinan J."/>
            <person name="Labutti K."/>
            <person name="Bruns T.D."/>
            <person name="Grigoriev I.V."/>
        </authorList>
    </citation>
    <scope>NUCLEOTIDE SEQUENCE [LARGE SCALE GENOMIC DNA]</scope>
    <source>
        <strain evidence="1 2">CBS 144469</strain>
    </source>
</reference>
<dbReference type="SUPFAM" id="SSF52047">
    <property type="entry name" value="RNI-like"/>
    <property type="match status" value="1"/>
</dbReference>
<evidence type="ECO:0000313" key="1">
    <source>
        <dbReference type="EMBL" id="KAF6763656.1"/>
    </source>
</evidence>
<evidence type="ECO:0000313" key="2">
    <source>
        <dbReference type="Proteomes" id="UP000521943"/>
    </source>
</evidence>
<accession>A0A8H6MFQ2</accession>
<sequence length="453" mass="51043">MSMGCLPQEILDSITDEAADESLITLKRLSLTSQCFLQRCRFHIFSCHAICYKISVKAHRILRHNPSLFSNVRRLGMWVRGEPVGVSEWELEQISRVLYKLTNLETLSLLNVGAVDRSSEADQTQAIYLGHCKDAFARIFASPKLVNIKIDGFNDFPVHLLHSAPALKSLSVRARLSFAEDPHVDSDPKTPWHLTSLQADGNGLTTIHHLLKSCTNSIYANLVNLQLTIKTVQAHTNSMLIINNASEYSALEMLDLGYYPPFASDSDLVYRSYDELVISGRTIPTFPFLHYVKLWIDLAFHRPSFVAPDLAANMIARMLCTNPQPSLKVAHVRFTWGTPPIGPGFNREQAFIDGKRGWGSIDDALSDTTRFPKLCAIGMTPVHDFPQPSIDLLSSQDMAIIRFGSKAAIIAAFPQTRAREGMLFERGYDNHFIEAEERILSERHKMHYACWRV</sequence>
<proteinExistence type="predicted"/>
<dbReference type="EMBL" id="JACGCI010000005">
    <property type="protein sequence ID" value="KAF6763656.1"/>
    <property type="molecule type" value="Genomic_DNA"/>
</dbReference>
<organism evidence="1 2">
    <name type="scientific">Ephemerocybe angulata</name>
    <dbReference type="NCBI Taxonomy" id="980116"/>
    <lineage>
        <taxon>Eukaryota</taxon>
        <taxon>Fungi</taxon>
        <taxon>Dikarya</taxon>
        <taxon>Basidiomycota</taxon>
        <taxon>Agaricomycotina</taxon>
        <taxon>Agaricomycetes</taxon>
        <taxon>Agaricomycetidae</taxon>
        <taxon>Agaricales</taxon>
        <taxon>Agaricineae</taxon>
        <taxon>Psathyrellaceae</taxon>
        <taxon>Ephemerocybe</taxon>
    </lineage>
</organism>